<keyword evidence="1" id="KW-0732">Signal</keyword>
<keyword evidence="3" id="KW-1185">Reference proteome</keyword>
<gene>
    <name evidence="2" type="ORF">N5B56_12435</name>
</gene>
<evidence type="ECO:0000313" key="3">
    <source>
        <dbReference type="Proteomes" id="UP001431199"/>
    </source>
</evidence>
<sequence>MSKRIYKFITIMLVAVMVLSCWSECGITTNVYAAKHVTVTKNTKQNVKWKLKKGVLTIYGKGKMPNNMTFDYEKYKGKIKKVIIKEGVESVCDNAFYFIKSIKEVQFPKSLKEIGENAFEYNKLKKVELKSKVKIKENGLELYHAKYINIPIKGGKISLKNGVMNITGKGEIPVRVGNAYVKEINIGKGITILPMWAFSGSANLKKLKISKTVEEINANAFSKTGLKEINIPSGVKRIGPNIFSECSKLTKVTMPGEFEFIARDGEESTPMRNVIDKRDTNVDVVKFNTPLNLDVISGIDTNNFVVVKNDPNYKVINGVIYSKDGRNLVRVPSKRTELKVEDGCEYVASSAFLYGLYESDGDEWFLRCSNLTKIELANSVKQICLETDNYYDRTEKKQCNKMGDYLETIETLSMRDFNLQEITYKGRTVKPQTFIKQIFGKTRNNGVLDLTDELNNTIKSNQ</sequence>
<dbReference type="Pfam" id="PF13306">
    <property type="entry name" value="LRR_5"/>
    <property type="match status" value="3"/>
</dbReference>
<dbReference type="EMBL" id="JAODBU010000013">
    <property type="protein sequence ID" value="MCT7399877.1"/>
    <property type="molecule type" value="Genomic_DNA"/>
</dbReference>
<dbReference type="RefSeq" id="WP_260979109.1">
    <property type="nucleotide sequence ID" value="NZ_JAODBU010000013.1"/>
</dbReference>
<dbReference type="PANTHER" id="PTHR45661">
    <property type="entry name" value="SURFACE ANTIGEN"/>
    <property type="match status" value="1"/>
</dbReference>
<protein>
    <submittedName>
        <fullName evidence="2">Leucine-rich repeat domain-containing protein</fullName>
    </submittedName>
</protein>
<reference evidence="2" key="1">
    <citation type="submission" date="2022-09" db="EMBL/GenBank/DDBJ databases">
        <title>Eubacterium sp. LFL-14 isolated from human feces.</title>
        <authorList>
            <person name="Liu F."/>
        </authorList>
    </citation>
    <scope>NUCLEOTIDE SEQUENCE</scope>
    <source>
        <strain evidence="2">LFL-14</strain>
    </source>
</reference>
<name>A0ABT2M644_9FIRM</name>
<dbReference type="Gene3D" id="3.80.10.10">
    <property type="entry name" value="Ribonuclease Inhibitor"/>
    <property type="match status" value="2"/>
</dbReference>
<dbReference type="PROSITE" id="PS51257">
    <property type="entry name" value="PROKAR_LIPOPROTEIN"/>
    <property type="match status" value="1"/>
</dbReference>
<evidence type="ECO:0000313" key="2">
    <source>
        <dbReference type="EMBL" id="MCT7399877.1"/>
    </source>
</evidence>
<dbReference type="PANTHER" id="PTHR45661:SF3">
    <property type="entry name" value="IG-LIKE DOMAIN-CONTAINING PROTEIN"/>
    <property type="match status" value="1"/>
</dbReference>
<organism evidence="2 3">
    <name type="scientific">Eubacterium album</name>
    <dbReference type="NCBI Taxonomy" id="2978477"/>
    <lineage>
        <taxon>Bacteria</taxon>
        <taxon>Bacillati</taxon>
        <taxon>Bacillota</taxon>
        <taxon>Clostridia</taxon>
        <taxon>Eubacteriales</taxon>
        <taxon>Eubacteriaceae</taxon>
        <taxon>Eubacterium</taxon>
    </lineage>
</organism>
<dbReference type="InterPro" id="IPR053139">
    <property type="entry name" value="Surface_bspA-like"/>
</dbReference>
<accession>A0ABT2M644</accession>
<feature type="chain" id="PRO_5046546815" evidence="1">
    <location>
        <begin position="24"/>
        <end position="462"/>
    </location>
</feature>
<evidence type="ECO:0000256" key="1">
    <source>
        <dbReference type="SAM" id="SignalP"/>
    </source>
</evidence>
<dbReference type="InterPro" id="IPR032675">
    <property type="entry name" value="LRR_dom_sf"/>
</dbReference>
<dbReference type="InterPro" id="IPR026906">
    <property type="entry name" value="LRR_5"/>
</dbReference>
<dbReference type="Proteomes" id="UP001431199">
    <property type="component" value="Unassembled WGS sequence"/>
</dbReference>
<dbReference type="SUPFAM" id="SSF52058">
    <property type="entry name" value="L domain-like"/>
    <property type="match status" value="1"/>
</dbReference>
<proteinExistence type="predicted"/>
<feature type="signal peptide" evidence="1">
    <location>
        <begin position="1"/>
        <end position="23"/>
    </location>
</feature>
<comment type="caution">
    <text evidence="2">The sequence shown here is derived from an EMBL/GenBank/DDBJ whole genome shotgun (WGS) entry which is preliminary data.</text>
</comment>